<dbReference type="Gene3D" id="3.40.190.10">
    <property type="entry name" value="Periplasmic binding protein-like II"/>
    <property type="match status" value="2"/>
</dbReference>
<evidence type="ECO:0000313" key="2">
    <source>
        <dbReference type="EMBL" id="GAC29081.1"/>
    </source>
</evidence>
<accession>K6YYL8</accession>
<dbReference type="Proteomes" id="UP000006251">
    <property type="component" value="Unassembled WGS sequence"/>
</dbReference>
<dbReference type="SUPFAM" id="SSF53850">
    <property type="entry name" value="Periplasmic binding protein-like II"/>
    <property type="match status" value="1"/>
</dbReference>
<keyword evidence="3" id="KW-1185">Reference proteome</keyword>
<organism evidence="2 3">
    <name type="scientific">Brumicola pallidula DSM 14239 = ACAM 615</name>
    <dbReference type="NCBI Taxonomy" id="1121922"/>
    <lineage>
        <taxon>Bacteria</taxon>
        <taxon>Pseudomonadati</taxon>
        <taxon>Pseudomonadota</taxon>
        <taxon>Gammaproteobacteria</taxon>
        <taxon>Alteromonadales</taxon>
        <taxon>Alteromonadaceae</taxon>
        <taxon>Brumicola</taxon>
    </lineage>
</organism>
<dbReference type="PANTHER" id="PTHR35936">
    <property type="entry name" value="MEMBRANE-BOUND LYTIC MUREIN TRANSGLYCOSYLASE F"/>
    <property type="match status" value="1"/>
</dbReference>
<protein>
    <submittedName>
        <fullName evidence="2">Uncharacterized protein</fullName>
    </submittedName>
</protein>
<dbReference type="AlphaFoldDB" id="K6YYL8"/>
<name>K6YYL8_9ALTE</name>
<comment type="caution">
    <text evidence="2">The sequence shown here is derived from an EMBL/GenBank/DDBJ whole genome shotgun (WGS) entry which is preliminary data.</text>
</comment>
<comment type="similarity">
    <text evidence="1">Belongs to the bacterial solute-binding protein 3 family.</text>
</comment>
<reference evidence="3" key="1">
    <citation type="journal article" date="2014" name="Environ. Microbiol.">
        <title>Comparative genomics of the marine bacterial genus Glaciecola reveals the high degree of genomic diversity and genomic characteristic for cold adaptation.</title>
        <authorList>
            <person name="Qin Q.L."/>
            <person name="Xie B.B."/>
            <person name="Yu Y."/>
            <person name="Shu Y.L."/>
            <person name="Rong J.C."/>
            <person name="Zhang Y.J."/>
            <person name="Zhao D.L."/>
            <person name="Chen X.L."/>
            <person name="Zhang X.Y."/>
            <person name="Chen B."/>
            <person name="Zhou B.C."/>
            <person name="Zhang Y.Z."/>
        </authorList>
    </citation>
    <scope>NUCLEOTIDE SEQUENCE [LARGE SCALE GENOMIC DNA]</scope>
    <source>
        <strain evidence="3">ACAM 615</strain>
    </source>
</reference>
<evidence type="ECO:0000313" key="3">
    <source>
        <dbReference type="Proteomes" id="UP000006251"/>
    </source>
</evidence>
<evidence type="ECO:0000256" key="1">
    <source>
        <dbReference type="ARBA" id="ARBA00010333"/>
    </source>
</evidence>
<dbReference type="STRING" id="1121922.GCA_000428905_01309"/>
<gene>
    <name evidence="2" type="ORF">GPAL_2220</name>
</gene>
<proteinExistence type="inferred from homology"/>
<dbReference type="PANTHER" id="PTHR35936:SF35">
    <property type="entry name" value="L-CYSTINE-BINDING PROTEIN TCYJ"/>
    <property type="match status" value="1"/>
</dbReference>
<dbReference type="EMBL" id="BAEQ01000041">
    <property type="protein sequence ID" value="GAC29081.1"/>
    <property type="molecule type" value="Genomic_DNA"/>
</dbReference>
<sequence length="291" mass="33283">MSNTLSVQTNRLTSVVSILIYSSQMSQKIKMIKKSALLLISIGLLASASIQAQTVNLVGNKVATYIDEHEELAARQMDLVTAALNKDWQANIVATTQAWSGSGLRSGKFAGYIDHYSLNDQRDDYIYSKPYMQVNLHAVSRYQRAENIVRLEQLYRERVGIENRFANTDQLRGERDVLWARSPWFFDNIEQLAERRVDFLLIDKAMADEMNLLLKSVGEKPIYVSRAPLIQVNISLAMNRNYADTKAIITDFDKGIERLKASGKYFELLKQDLARESLLDARMYADMLVRW</sequence>